<accession>A0ABU5XWE1</accession>
<evidence type="ECO:0000313" key="8">
    <source>
        <dbReference type="EMBL" id="MEB3032297.1"/>
    </source>
</evidence>
<gene>
    <name evidence="8" type="ORF">KV113_12100</name>
</gene>
<evidence type="ECO:0000256" key="5">
    <source>
        <dbReference type="PROSITE-ProRule" id="PRU01248"/>
    </source>
</evidence>
<dbReference type="Pfam" id="PF00589">
    <property type="entry name" value="Phage_integrase"/>
    <property type="match status" value="1"/>
</dbReference>
<evidence type="ECO:0000259" key="7">
    <source>
        <dbReference type="PROSITE" id="PS51900"/>
    </source>
</evidence>
<evidence type="ECO:0000256" key="2">
    <source>
        <dbReference type="ARBA" id="ARBA00022908"/>
    </source>
</evidence>
<dbReference type="EMBL" id="JAYJJU010000010">
    <property type="protein sequence ID" value="MEB3032297.1"/>
    <property type="molecule type" value="Genomic_DNA"/>
</dbReference>
<feature type="domain" description="Core-binding (CB)" evidence="7">
    <location>
        <begin position="74"/>
        <end position="171"/>
    </location>
</feature>
<dbReference type="RefSeq" id="WP_224974860.1">
    <property type="nucleotide sequence ID" value="NZ_JAYJJU010000010.1"/>
</dbReference>
<evidence type="ECO:0000313" key="9">
    <source>
        <dbReference type="Proteomes" id="UP001298593"/>
    </source>
</evidence>
<keyword evidence="9" id="KW-1185">Reference proteome</keyword>
<dbReference type="CDD" id="cd01189">
    <property type="entry name" value="INT_ICEBs1_C_like"/>
    <property type="match status" value="1"/>
</dbReference>
<evidence type="ECO:0000256" key="4">
    <source>
        <dbReference type="ARBA" id="ARBA00023172"/>
    </source>
</evidence>
<dbReference type="Pfam" id="PF14657">
    <property type="entry name" value="Arm-DNA-bind_4"/>
    <property type="match status" value="1"/>
</dbReference>
<dbReference type="InterPro" id="IPR013762">
    <property type="entry name" value="Integrase-like_cat_sf"/>
</dbReference>
<dbReference type="InterPro" id="IPR044068">
    <property type="entry name" value="CB"/>
</dbReference>
<keyword evidence="2" id="KW-0229">DNA integration</keyword>
<evidence type="ECO:0000259" key="6">
    <source>
        <dbReference type="PROSITE" id="PS51898"/>
    </source>
</evidence>
<proteinExistence type="inferred from homology"/>
<keyword evidence="3 5" id="KW-0238">DNA-binding</keyword>
<keyword evidence="4" id="KW-0233">DNA recombination</keyword>
<organism evidence="8 9">
    <name type="scientific">[Mycobacterium] nativiensis</name>
    <dbReference type="NCBI Taxonomy" id="2855503"/>
    <lineage>
        <taxon>Bacteria</taxon>
        <taxon>Bacillati</taxon>
        <taxon>Actinomycetota</taxon>
        <taxon>Actinomycetes</taxon>
        <taxon>Mycobacteriales</taxon>
        <taxon>Mycobacteriaceae</taxon>
        <taxon>Mycolicibacter</taxon>
    </lineage>
</organism>
<feature type="domain" description="Tyr recombinase" evidence="6">
    <location>
        <begin position="192"/>
        <end position="388"/>
    </location>
</feature>
<comment type="similarity">
    <text evidence="1">Belongs to the 'phage' integrase family.</text>
</comment>
<dbReference type="InterPro" id="IPR011010">
    <property type="entry name" value="DNA_brk_join_enz"/>
</dbReference>
<dbReference type="PANTHER" id="PTHR30629">
    <property type="entry name" value="PROPHAGE INTEGRASE"/>
    <property type="match status" value="1"/>
</dbReference>
<dbReference type="PROSITE" id="PS51898">
    <property type="entry name" value="TYR_RECOMBINASE"/>
    <property type="match status" value="1"/>
</dbReference>
<dbReference type="Gene3D" id="1.10.443.10">
    <property type="entry name" value="Intergrase catalytic core"/>
    <property type="match status" value="1"/>
</dbReference>
<dbReference type="InterPro" id="IPR010998">
    <property type="entry name" value="Integrase_recombinase_N"/>
</dbReference>
<dbReference type="SUPFAM" id="SSF56349">
    <property type="entry name" value="DNA breaking-rejoining enzymes"/>
    <property type="match status" value="1"/>
</dbReference>
<dbReference type="InterPro" id="IPR050808">
    <property type="entry name" value="Phage_Integrase"/>
</dbReference>
<dbReference type="InterPro" id="IPR002104">
    <property type="entry name" value="Integrase_catalytic"/>
</dbReference>
<sequence length="392" mass="43488">MATRQLFKKVEVRNRTTGKAETRYEVLTDAGKDPITGKRRQVRRRFKTEREARDTLSVVRTEAAKGTFVARKTLTVGDAVDDYLAARHNLRATSLSKLTYDLNVLKQFHGELNLQSLTKAQIDQMVRALVKGGTTTPATTKFPKGRKRKPWGPKAVNKVISATARLLEDAHRQGLVPRNVAVGVTRVASSHQSLDTFTPGEVKEFLSSLDDDRLAHAWHLALTGLRRGEIAGLRWSDVNLDAHTLTIVNNRVSAGGHSVENDPKSAMSRRTLPLPDRLVDALRDARERQRIERDEAGSAYRSGAYVVSNEVGDPYSPAVLSRYWRDALKRAGMRHLKLHGARHTAATLMHLDGVPTAVIAAYIGHNDPALTMRLYAHSQDDALRAAANSLQH</sequence>
<dbReference type="Proteomes" id="UP001298593">
    <property type="component" value="Unassembled WGS sequence"/>
</dbReference>
<protein>
    <submittedName>
        <fullName evidence="8">Tyrosine-type recombinase/integrase</fullName>
    </submittedName>
</protein>
<dbReference type="PANTHER" id="PTHR30629:SF2">
    <property type="entry name" value="PROPHAGE INTEGRASE INTS-RELATED"/>
    <property type="match status" value="1"/>
</dbReference>
<comment type="caution">
    <text evidence="8">The sequence shown here is derived from an EMBL/GenBank/DDBJ whole genome shotgun (WGS) entry which is preliminary data.</text>
</comment>
<dbReference type="PROSITE" id="PS51900">
    <property type="entry name" value="CB"/>
    <property type="match status" value="1"/>
</dbReference>
<evidence type="ECO:0000256" key="3">
    <source>
        <dbReference type="ARBA" id="ARBA00023125"/>
    </source>
</evidence>
<dbReference type="Gene3D" id="1.10.150.130">
    <property type="match status" value="1"/>
</dbReference>
<reference evidence="8 9" key="1">
    <citation type="submission" date="2023-12" db="EMBL/GenBank/DDBJ databases">
        <title>Description of new species of Mycobacterium terrae complex isolated from sewage at the Sao Paulo Zoological Park Foundation in Brazil.</title>
        <authorList>
            <person name="Romagnoli C.L."/>
            <person name="Conceicao E.C."/>
            <person name="Machado E."/>
            <person name="Barreto L.B.P.F."/>
            <person name="Sharma A."/>
            <person name="Silva N.M."/>
            <person name="Marques L.E."/>
            <person name="Juliana M.A."/>
            <person name="Lourenco M.C.S."/>
            <person name="Digiampietri L.A."/>
            <person name="Suffys P.N."/>
            <person name="Viana-Niero C."/>
        </authorList>
    </citation>
    <scope>NUCLEOTIDE SEQUENCE [LARGE SCALE GENOMIC DNA]</scope>
    <source>
        <strain evidence="8 9">MYC340</strain>
    </source>
</reference>
<evidence type="ECO:0000256" key="1">
    <source>
        <dbReference type="ARBA" id="ARBA00008857"/>
    </source>
</evidence>
<name>A0ABU5XWE1_9MYCO</name>
<dbReference type="InterPro" id="IPR028259">
    <property type="entry name" value="AP2-like_int_N"/>
</dbReference>